<feature type="transmembrane region" description="Helical" evidence="2">
    <location>
        <begin position="558"/>
        <end position="580"/>
    </location>
</feature>
<evidence type="ECO:0000256" key="1">
    <source>
        <dbReference type="SAM" id="MobiDB-lite"/>
    </source>
</evidence>
<dbReference type="SUPFAM" id="SSF117074">
    <property type="entry name" value="Hypothetical protein PA1324"/>
    <property type="match status" value="2"/>
</dbReference>
<reference evidence="5" key="1">
    <citation type="journal article" date="2019" name="Int. J. Syst. Evol. Microbiol.">
        <title>The Global Catalogue of Microorganisms (GCM) 10K type strain sequencing project: providing services to taxonomists for standard genome sequencing and annotation.</title>
        <authorList>
            <consortium name="The Broad Institute Genomics Platform"/>
            <consortium name="The Broad Institute Genome Sequencing Center for Infectious Disease"/>
            <person name="Wu L."/>
            <person name="Ma J."/>
        </authorList>
    </citation>
    <scope>NUCLEOTIDE SEQUENCE [LARGE SCALE GENOMIC DNA]</scope>
    <source>
        <strain evidence="5">CCUG 60214</strain>
    </source>
</reference>
<keyword evidence="2" id="KW-0472">Membrane</keyword>
<dbReference type="Proteomes" id="UP001597168">
    <property type="component" value="Unassembled WGS sequence"/>
</dbReference>
<dbReference type="InterPro" id="IPR013783">
    <property type="entry name" value="Ig-like_fold"/>
</dbReference>
<keyword evidence="3" id="KW-0732">Signal</keyword>
<evidence type="ECO:0000256" key="3">
    <source>
        <dbReference type="SAM" id="SignalP"/>
    </source>
</evidence>
<feature type="compositionally biased region" description="Pro residues" evidence="1">
    <location>
        <begin position="530"/>
        <end position="539"/>
    </location>
</feature>
<evidence type="ECO:0000256" key="2">
    <source>
        <dbReference type="SAM" id="Phobius"/>
    </source>
</evidence>
<keyword evidence="2" id="KW-0812">Transmembrane</keyword>
<feature type="region of interest" description="Disordered" evidence="1">
    <location>
        <begin position="33"/>
        <end position="85"/>
    </location>
</feature>
<accession>A0ABW3QS86</accession>
<evidence type="ECO:0000313" key="4">
    <source>
        <dbReference type="EMBL" id="MFD1147642.1"/>
    </source>
</evidence>
<dbReference type="RefSeq" id="WP_380722949.1">
    <property type="nucleotide sequence ID" value="NZ_JBHTLK010000041.1"/>
</dbReference>
<feature type="compositionally biased region" description="Low complexity" evidence="1">
    <location>
        <begin position="69"/>
        <end position="84"/>
    </location>
</feature>
<comment type="caution">
    <text evidence="4">The sequence shown here is derived from an EMBL/GenBank/DDBJ whole genome shotgun (WGS) entry which is preliminary data.</text>
</comment>
<feature type="region of interest" description="Disordered" evidence="1">
    <location>
        <begin position="525"/>
        <end position="546"/>
    </location>
</feature>
<feature type="signal peptide" evidence="3">
    <location>
        <begin position="1"/>
        <end position="31"/>
    </location>
</feature>
<dbReference type="Gene3D" id="2.60.40.10">
    <property type="entry name" value="Immunoglobulins"/>
    <property type="match status" value="2"/>
</dbReference>
<keyword evidence="5" id="KW-1185">Reference proteome</keyword>
<feature type="chain" id="PRO_5045615187" description="SdrD B-like protein" evidence="3">
    <location>
        <begin position="32"/>
        <end position="586"/>
    </location>
</feature>
<organism evidence="4 5">
    <name type="scientific">Saccharothrix hoggarensis</name>
    <dbReference type="NCBI Taxonomy" id="913853"/>
    <lineage>
        <taxon>Bacteria</taxon>
        <taxon>Bacillati</taxon>
        <taxon>Actinomycetota</taxon>
        <taxon>Actinomycetes</taxon>
        <taxon>Pseudonocardiales</taxon>
        <taxon>Pseudonocardiaceae</taxon>
        <taxon>Saccharothrix</taxon>
    </lineage>
</organism>
<keyword evidence="2" id="KW-1133">Transmembrane helix</keyword>
<protein>
    <recommendedName>
        <fullName evidence="6">SdrD B-like protein</fullName>
    </recommendedName>
</protein>
<evidence type="ECO:0000313" key="5">
    <source>
        <dbReference type="Proteomes" id="UP001597168"/>
    </source>
</evidence>
<feature type="compositionally biased region" description="Low complexity" evidence="1">
    <location>
        <begin position="38"/>
        <end position="62"/>
    </location>
</feature>
<name>A0ABW3QS86_9PSEU</name>
<sequence>MNLSARRAARRSLALVAAFALTATLSATAVAQDDPEAVETTGTTAVTTTEQAPVTTTEAAPVDAQPVESSSASSSSTSSSAPAAGEVRLDVSATVEPGPYLVGTPIPVEVTIANTGADDVPAVKAGQYTQSGSDFYVQSSEWGVLSTWRGAGVDLAAGDELVVTVHGVVQRWSGSVPMALFYVQVATGWVDSFLLSIPVQDPRAALDTFAGVVYGDRNANGAPDAGEGLAGVQVKLSDSGTELVAVTDGAGRFRLADVPAQVYRLEFGNVPDGWVMEGAYRDITVDGRGSASDVALRGDRPMTDRLSAAMRFTKDVYNVGDTAEIEVTLTNLGATDLTGITAGCDRSGGEGPELRDVNVGDLAWDGSGVTVPAGGSTTVKITGTISEEAAEYGAVGYGCDFGTGDGPEGRPSAHAFARVPGEPGDVRILFYHDRDGDRTRDADELIPDLAVGLEDAVTGVLVAKGRTDAEGRVAFPNMPAGPYEVHVYGPWQFEFDGPHVLFAGTCRNCQSESWMTLVPGPVVPDETVPPAAPGAPAAPPAAGSPAATNGGGLADTGAGVLGLIALGVLALAGGFGALLVSRRRSA</sequence>
<gene>
    <name evidence="4" type="ORF">ACFQ3T_10940</name>
</gene>
<dbReference type="EMBL" id="JBHTLK010000041">
    <property type="protein sequence ID" value="MFD1147642.1"/>
    <property type="molecule type" value="Genomic_DNA"/>
</dbReference>
<evidence type="ECO:0008006" key="6">
    <source>
        <dbReference type="Google" id="ProtNLM"/>
    </source>
</evidence>
<proteinExistence type="predicted"/>